<evidence type="ECO:0000256" key="1">
    <source>
        <dbReference type="SAM" id="Phobius"/>
    </source>
</evidence>
<dbReference type="GeneID" id="60335848"/>
<proteinExistence type="predicted"/>
<reference evidence="3" key="1">
    <citation type="submission" date="2018-02" db="EMBL/GenBank/DDBJ databases">
        <authorList>
            <person name="Yee B."/>
            <person name="Bell B."/>
            <person name="Donohue J.-P."/>
            <person name="Ares M.Jr."/>
            <person name="Hartzog G.A."/>
            <person name="Dargyte M."/>
            <person name="DeMattos M."/>
            <person name="Divekar N."/>
            <person name="Farooq S."/>
            <person name="Hardison E."/>
            <person name="Peracchi L."/>
            <person name="Phillips A."/>
            <person name="Sennef S."/>
            <person name="Fridland S."/>
            <person name="Valenzuela-Sanchez M."/>
            <person name="Stoner T.H."/>
            <person name="Russell D.A."/>
            <person name="Pope W.H."/>
            <person name="Jacobs-Sera D."/>
            <person name="Hatfull G.F."/>
        </authorList>
    </citation>
    <scope>NUCLEOTIDE SEQUENCE [LARGE SCALE GENOMIC DNA]</scope>
</reference>
<keyword evidence="1" id="KW-0472">Membrane</keyword>
<keyword evidence="1" id="KW-1133">Transmembrane helix</keyword>
<keyword evidence="3" id="KW-1185">Reference proteome</keyword>
<sequence length="114" mass="12646">MSVESPDTVYGLAAVVAVQLFATIGGIWHTTVTARRGNKQLGEDLSKVKHHVVNDHGDRNLRTDVDRLIELGEENARLGIENQKGIAELRGELRGLTHRVDQIQPPIVHPRTGW</sequence>
<name>A0A2P1CGX3_9CAUD</name>
<dbReference type="RefSeq" id="YP_009964138.1">
    <property type="nucleotide sequence ID" value="NC_051726.1"/>
</dbReference>
<evidence type="ECO:0000313" key="2">
    <source>
        <dbReference type="EMBL" id="AVJ50245.1"/>
    </source>
</evidence>
<evidence type="ECO:0000313" key="3">
    <source>
        <dbReference type="Proteomes" id="UP000241021"/>
    </source>
</evidence>
<organism evidence="2 3">
    <name type="scientific">Mycobacterium phage Mendokysei</name>
    <dbReference type="NCBI Taxonomy" id="2099637"/>
    <lineage>
        <taxon>Viruses</taxon>
        <taxon>Duplodnaviria</taxon>
        <taxon>Heunggongvirae</taxon>
        <taxon>Uroviricota</taxon>
        <taxon>Caudoviricetes</taxon>
        <taxon>Bernalvirus</taxon>
        <taxon>Bernalvirus mendokysei</taxon>
    </lineage>
</organism>
<feature type="transmembrane region" description="Helical" evidence="1">
    <location>
        <begin position="12"/>
        <end position="31"/>
    </location>
</feature>
<dbReference type="Proteomes" id="UP000241021">
    <property type="component" value="Segment"/>
</dbReference>
<accession>A0A2P1CGX3</accession>
<keyword evidence="1" id="KW-0812">Transmembrane</keyword>
<dbReference type="KEGG" id="vg:60335848"/>
<protein>
    <submittedName>
        <fullName evidence="2">Uncharacterized protein</fullName>
    </submittedName>
</protein>
<gene>
    <name evidence="2" type="primary">28</name>
    <name evidence="2" type="ORF">SEA_MENDOKYSEI_28</name>
</gene>
<dbReference type="EMBL" id="MG925349">
    <property type="protein sequence ID" value="AVJ50245.1"/>
    <property type="molecule type" value="Genomic_DNA"/>
</dbReference>